<dbReference type="Gene3D" id="3.40.220.10">
    <property type="entry name" value="Leucine Aminopeptidase, subunit E, domain 1"/>
    <property type="match status" value="1"/>
</dbReference>
<proteinExistence type="predicted"/>
<dbReference type="SUPFAM" id="SSF52949">
    <property type="entry name" value="Macro domain-like"/>
    <property type="match status" value="1"/>
</dbReference>
<feature type="domain" description="Macro" evidence="1">
    <location>
        <begin position="30"/>
        <end position="211"/>
    </location>
</feature>
<comment type="caution">
    <text evidence="2">The sequence shown here is derived from an EMBL/GenBank/DDBJ whole genome shotgun (WGS) entry which is preliminary data.</text>
</comment>
<dbReference type="PANTHER" id="PTHR11106">
    <property type="entry name" value="GANGLIOSIDE INDUCED DIFFERENTIATION ASSOCIATED PROTEIN 2-RELATED"/>
    <property type="match status" value="1"/>
</dbReference>
<keyword evidence="3" id="KW-1185">Reference proteome</keyword>
<accession>A0A8K0SVZ3</accession>
<dbReference type="CDD" id="cd02908">
    <property type="entry name" value="Macro_OAADPr_deacetylase"/>
    <property type="match status" value="1"/>
</dbReference>
<dbReference type="NCBIfam" id="NF001664">
    <property type="entry name" value="PRK00431.1-6"/>
    <property type="match status" value="1"/>
</dbReference>
<evidence type="ECO:0000259" key="1">
    <source>
        <dbReference type="PROSITE" id="PS51154"/>
    </source>
</evidence>
<dbReference type="OrthoDB" id="6077599at2759"/>
<dbReference type="InterPro" id="IPR002589">
    <property type="entry name" value="Macro_dom"/>
</dbReference>
<organism evidence="2 3">
    <name type="scientific">Stachybotrys elegans</name>
    <dbReference type="NCBI Taxonomy" id="80388"/>
    <lineage>
        <taxon>Eukaryota</taxon>
        <taxon>Fungi</taxon>
        <taxon>Dikarya</taxon>
        <taxon>Ascomycota</taxon>
        <taxon>Pezizomycotina</taxon>
        <taxon>Sordariomycetes</taxon>
        <taxon>Hypocreomycetidae</taxon>
        <taxon>Hypocreales</taxon>
        <taxon>Stachybotryaceae</taxon>
        <taxon>Stachybotrys</taxon>
    </lineage>
</organism>
<reference evidence="2" key="1">
    <citation type="journal article" date="2021" name="Nat. Commun.">
        <title>Genetic determinants of endophytism in the Arabidopsis root mycobiome.</title>
        <authorList>
            <person name="Mesny F."/>
            <person name="Miyauchi S."/>
            <person name="Thiergart T."/>
            <person name="Pickel B."/>
            <person name="Atanasova L."/>
            <person name="Karlsson M."/>
            <person name="Huettel B."/>
            <person name="Barry K.W."/>
            <person name="Haridas S."/>
            <person name="Chen C."/>
            <person name="Bauer D."/>
            <person name="Andreopoulos W."/>
            <person name="Pangilinan J."/>
            <person name="LaButti K."/>
            <person name="Riley R."/>
            <person name="Lipzen A."/>
            <person name="Clum A."/>
            <person name="Drula E."/>
            <person name="Henrissat B."/>
            <person name="Kohler A."/>
            <person name="Grigoriev I.V."/>
            <person name="Martin F.M."/>
            <person name="Hacquard S."/>
        </authorList>
    </citation>
    <scope>NUCLEOTIDE SEQUENCE</scope>
    <source>
        <strain evidence="2">MPI-CAGE-CH-0235</strain>
    </source>
</reference>
<dbReference type="EMBL" id="JAGPNK010000004">
    <property type="protein sequence ID" value="KAH7322912.1"/>
    <property type="molecule type" value="Genomic_DNA"/>
</dbReference>
<protein>
    <recommendedName>
        <fullName evidence="1">Macro domain-containing protein</fullName>
    </recommendedName>
</protein>
<evidence type="ECO:0000313" key="2">
    <source>
        <dbReference type="EMBL" id="KAH7322912.1"/>
    </source>
</evidence>
<dbReference type="InterPro" id="IPR043472">
    <property type="entry name" value="Macro_dom-like"/>
</dbReference>
<name>A0A8K0SVZ3_9HYPO</name>
<dbReference type="Pfam" id="PF01661">
    <property type="entry name" value="Macro"/>
    <property type="match status" value="1"/>
</dbReference>
<gene>
    <name evidence="2" type="ORF">B0I35DRAFT_190221</name>
</gene>
<evidence type="ECO:0000313" key="3">
    <source>
        <dbReference type="Proteomes" id="UP000813444"/>
    </source>
</evidence>
<dbReference type="PANTHER" id="PTHR11106:SF27">
    <property type="entry name" value="MACRO DOMAIN-CONTAINING PROTEIN"/>
    <property type="match status" value="1"/>
</dbReference>
<dbReference type="SMART" id="SM00506">
    <property type="entry name" value="A1pp"/>
    <property type="match status" value="1"/>
</dbReference>
<sequence>MAASRLSISEIPTVAALYRTARLKPPKPDLARRPASASLNDRVHLIRRDITTLEVDAVVNAANRYLAGGGGVDGSIHRAAGPRLQAACDKLDGCPTGDAKMTPGFNLPARYVIHAVGPRYGSGDTGKEEALLRNCYTKSLTLAADHELTSVAFSCISTGIYGYPHEDAAHVAIGAVRKFMEERPEAVQHVVFVTFTTTDVATYNEILPLYFPATEAEQQ</sequence>
<dbReference type="Proteomes" id="UP000813444">
    <property type="component" value="Unassembled WGS sequence"/>
</dbReference>
<dbReference type="PROSITE" id="PS51154">
    <property type="entry name" value="MACRO"/>
    <property type="match status" value="1"/>
</dbReference>
<dbReference type="AlphaFoldDB" id="A0A8K0SVZ3"/>